<dbReference type="Gene3D" id="3.10.10.10">
    <property type="entry name" value="HIV Type 1 Reverse Transcriptase, subunit A, domain 1"/>
    <property type="match status" value="1"/>
</dbReference>
<protein>
    <submittedName>
        <fullName evidence="1">Uncharacterized protein</fullName>
    </submittedName>
</protein>
<comment type="caution">
    <text evidence="1">The sequence shown here is derived from an EMBL/GenBank/DDBJ whole genome shotgun (WGS) entry which is preliminary data.</text>
</comment>
<dbReference type="EMBL" id="AVOT02089718">
    <property type="protein sequence ID" value="MBW0572236.1"/>
    <property type="molecule type" value="Genomic_DNA"/>
</dbReference>
<reference evidence="1" key="1">
    <citation type="submission" date="2021-03" db="EMBL/GenBank/DDBJ databases">
        <title>Draft genome sequence of rust myrtle Austropuccinia psidii MF-1, a brazilian biotype.</title>
        <authorList>
            <person name="Quecine M.C."/>
            <person name="Pachon D.M.R."/>
            <person name="Bonatelli M.L."/>
            <person name="Correr F.H."/>
            <person name="Franceschini L.M."/>
            <person name="Leite T.F."/>
            <person name="Margarido G.R.A."/>
            <person name="Almeida C.A."/>
            <person name="Ferrarezi J.A."/>
            <person name="Labate C.A."/>
        </authorList>
    </citation>
    <scope>NUCLEOTIDE SEQUENCE</scope>
    <source>
        <strain evidence="1">MF-1</strain>
    </source>
</reference>
<sequence>MENQYLNYHFLKWEEELIPKKVRKFKNELGKANSLRTIIKDIILPHDKANIRLKPEFVFLKNEQLQGFLLGTESQRMCFMYISNSKNIYLTIGTNKHKKASFDINNMKNVKIPIELLEDFKEAQYGTKLTIKFKGNYIELYLGVERPNSPMLRRPPYPESLETRKEIEKKINEPLEVGLIRKIGHNERREVTTPVLIAFNDGKYRFCGDFKALNNYAKEDR</sequence>
<evidence type="ECO:0000313" key="1">
    <source>
        <dbReference type="EMBL" id="MBW0572236.1"/>
    </source>
</evidence>
<dbReference type="AlphaFoldDB" id="A0A9Q3K1F9"/>
<dbReference type="InterPro" id="IPR043502">
    <property type="entry name" value="DNA/RNA_pol_sf"/>
</dbReference>
<organism evidence="1 2">
    <name type="scientific">Austropuccinia psidii MF-1</name>
    <dbReference type="NCBI Taxonomy" id="1389203"/>
    <lineage>
        <taxon>Eukaryota</taxon>
        <taxon>Fungi</taxon>
        <taxon>Dikarya</taxon>
        <taxon>Basidiomycota</taxon>
        <taxon>Pucciniomycotina</taxon>
        <taxon>Pucciniomycetes</taxon>
        <taxon>Pucciniales</taxon>
        <taxon>Sphaerophragmiaceae</taxon>
        <taxon>Austropuccinia</taxon>
    </lineage>
</organism>
<dbReference type="Proteomes" id="UP000765509">
    <property type="component" value="Unassembled WGS sequence"/>
</dbReference>
<dbReference type="OrthoDB" id="8022549at2759"/>
<accession>A0A9Q3K1F9</accession>
<dbReference type="SUPFAM" id="SSF56672">
    <property type="entry name" value="DNA/RNA polymerases"/>
    <property type="match status" value="1"/>
</dbReference>
<name>A0A9Q3K1F9_9BASI</name>
<proteinExistence type="predicted"/>
<gene>
    <name evidence="1" type="ORF">O181_111951</name>
</gene>
<keyword evidence="2" id="KW-1185">Reference proteome</keyword>
<evidence type="ECO:0000313" key="2">
    <source>
        <dbReference type="Proteomes" id="UP000765509"/>
    </source>
</evidence>